<organism evidence="8">
    <name type="scientific">Candidatus Berkiella cookevillensis</name>
    <dbReference type="NCBI Taxonomy" id="437022"/>
    <lineage>
        <taxon>Bacteria</taxon>
        <taxon>Pseudomonadati</taxon>
        <taxon>Pseudomonadota</taxon>
        <taxon>Gammaproteobacteria</taxon>
        <taxon>Candidatus Berkiellales</taxon>
        <taxon>Candidatus Berkiellaceae</taxon>
        <taxon>Candidatus Berkiella</taxon>
    </lineage>
</organism>
<evidence type="ECO:0000256" key="4">
    <source>
        <dbReference type="ARBA" id="ARBA00022692"/>
    </source>
</evidence>
<evidence type="ECO:0000313" key="10">
    <source>
        <dbReference type="Proteomes" id="UP000051494"/>
    </source>
</evidence>
<dbReference type="GO" id="GO:0022857">
    <property type="term" value="F:transmembrane transporter activity"/>
    <property type="evidence" value="ECO:0007669"/>
    <property type="project" value="InterPro"/>
</dbReference>
<keyword evidence="10" id="KW-1185">Reference proteome</keyword>
<sequence length="463" mass="51223">MVNQRILGVFTLAMINVAAIISLRNLSIMVEYGFASIFYYLLAAFVFFIPTALVCAELATGWPHAGGLYAWVSEAFGKKVGFFAVWISWMLSISWYPTVLTFTAGAFAYIFNPALIHNKHYMVVVMLSVFWIATFVNFLGMKTSGWISSMGAILGTLLPGILIISLGMIWLYLGNPIKMEVSMQSALPEFRLESMVFFAGVLLGLAGMEMSAFHAREAKNPQRDYPRAILISAVIILAISILGSLSIAFVVSKTDVSLFAGLMQAYEAFFHAFGMVWAVPVLAFMAVVGSLAGINTWILGPAKGILTCATDGFLPPFLQKVNKNNMPIGTLLFQAVIASSLTLIFFFMPDVNSSFWIVTALTIQFAMIMYILIFAAGIRLRYTQKEVLRHYRVPGKNNMGMWIVACLGILASLFAMTICFIPPAQLNMENQILYKAYLIVGLVTLSLPPLLFIMLRKAHWISK</sequence>
<feature type="transmembrane region" description="Helical" evidence="7">
    <location>
        <begin position="436"/>
        <end position="455"/>
    </location>
</feature>
<reference evidence="9" key="2">
    <citation type="journal article" date="2016" name="Genome Announc.">
        <title>Draft Genome Sequences of Two Novel Amoeba-Resistant Intranuclear Bacteria, 'Candidatus Berkiella cookevillensis' and 'Candidatus Berkiella aquae'.</title>
        <authorList>
            <person name="Mehari Y.T."/>
            <person name="Arivett B.A."/>
            <person name="Farone A.L."/>
            <person name="Gunderson J.H."/>
            <person name="Farone M.B."/>
        </authorList>
    </citation>
    <scope>NUCLEOTIDE SEQUENCE</scope>
    <source>
        <strain evidence="9">CC99</strain>
    </source>
</reference>
<dbReference type="AlphaFoldDB" id="A0A0Q9YR75"/>
<feature type="transmembrane region" description="Helical" evidence="7">
    <location>
        <begin position="6"/>
        <end position="26"/>
    </location>
</feature>
<comment type="caution">
    <text evidence="8">The sequence shown here is derived from an EMBL/GenBank/DDBJ whole genome shotgun (WGS) entry which is preliminary data.</text>
</comment>
<evidence type="ECO:0000256" key="5">
    <source>
        <dbReference type="ARBA" id="ARBA00022989"/>
    </source>
</evidence>
<evidence type="ECO:0000256" key="2">
    <source>
        <dbReference type="ARBA" id="ARBA00022448"/>
    </source>
</evidence>
<feature type="transmembrane region" description="Helical" evidence="7">
    <location>
        <begin position="227"/>
        <end position="251"/>
    </location>
</feature>
<feature type="transmembrane region" description="Helical" evidence="7">
    <location>
        <begin position="399"/>
        <end position="424"/>
    </location>
</feature>
<dbReference type="GO" id="GO:0005886">
    <property type="term" value="C:plasma membrane"/>
    <property type="evidence" value="ECO:0007669"/>
    <property type="project" value="UniProtKB-SubCell"/>
</dbReference>
<evidence type="ECO:0000256" key="3">
    <source>
        <dbReference type="ARBA" id="ARBA00022475"/>
    </source>
</evidence>
<dbReference type="RefSeq" id="WP_200953418.1">
    <property type="nucleotide sequence ID" value="NZ_LKHV02000001.1"/>
</dbReference>
<proteinExistence type="predicted"/>
<name>A0A0Q9YR75_9GAMM</name>
<feature type="transmembrane region" description="Helical" evidence="7">
    <location>
        <begin position="194"/>
        <end position="215"/>
    </location>
</feature>
<evidence type="ECO:0000256" key="1">
    <source>
        <dbReference type="ARBA" id="ARBA00004651"/>
    </source>
</evidence>
<dbReference type="EMBL" id="LKHV01000003">
    <property type="protein sequence ID" value="KRG19278.1"/>
    <property type="molecule type" value="Genomic_DNA"/>
</dbReference>
<dbReference type="PANTHER" id="PTHR42770:SF15">
    <property type="entry name" value="GLUTAMATE_GAMMA-AMINOBUTYRATE ANTIPORTER-RELATED"/>
    <property type="match status" value="1"/>
</dbReference>
<dbReference type="InterPro" id="IPR050367">
    <property type="entry name" value="APC_superfamily"/>
</dbReference>
<reference evidence="9" key="3">
    <citation type="submission" date="2021-06" db="EMBL/GenBank/DDBJ databases">
        <title>Genomic Description and Analysis of Intracellular Bacteria, Candidatus Berkiella cookevillensis and Candidatus Berkiella aquae.</title>
        <authorList>
            <person name="Kidane D.T."/>
            <person name="Mehari Y.T."/>
            <person name="Rice F.C."/>
            <person name="Arivett B.A."/>
            <person name="Farone A.L."/>
            <person name="Berk S.G."/>
            <person name="Farone M.B."/>
        </authorList>
    </citation>
    <scope>NUCLEOTIDE SEQUENCE</scope>
    <source>
        <strain evidence="9">CC99</strain>
    </source>
</reference>
<accession>A0A0Q9YR75</accession>
<protein>
    <submittedName>
        <fullName evidence="9">Amino acid permease</fullName>
    </submittedName>
    <submittedName>
        <fullName evidence="8">Glutamate/gamma-aminobutyrate antiporter</fullName>
    </submittedName>
</protein>
<evidence type="ECO:0000313" key="9">
    <source>
        <dbReference type="EMBL" id="MCS5708892.1"/>
    </source>
</evidence>
<keyword evidence="6 7" id="KW-0472">Membrane</keyword>
<keyword evidence="3" id="KW-1003">Cell membrane</keyword>
<feature type="transmembrane region" description="Helical" evidence="7">
    <location>
        <begin position="272"/>
        <end position="292"/>
    </location>
</feature>
<keyword evidence="5 7" id="KW-1133">Transmembrane helix</keyword>
<dbReference type="InterPro" id="IPR002293">
    <property type="entry name" value="AA/rel_permease1"/>
</dbReference>
<dbReference type="Proteomes" id="UP000051494">
    <property type="component" value="Unassembled WGS sequence"/>
</dbReference>
<feature type="transmembrane region" description="Helical" evidence="7">
    <location>
        <begin position="354"/>
        <end position="378"/>
    </location>
</feature>
<feature type="transmembrane region" description="Helical" evidence="7">
    <location>
        <begin position="38"/>
        <end position="62"/>
    </location>
</feature>
<feature type="transmembrane region" description="Helical" evidence="7">
    <location>
        <begin position="330"/>
        <end position="348"/>
    </location>
</feature>
<evidence type="ECO:0000256" key="6">
    <source>
        <dbReference type="ARBA" id="ARBA00023136"/>
    </source>
</evidence>
<gene>
    <name evidence="8" type="primary">gadC_2</name>
    <name evidence="8" type="ORF">CC99x_00800</name>
    <name evidence="9" type="ORF">CC99x_008230</name>
</gene>
<keyword evidence="2" id="KW-0813">Transport</keyword>
<dbReference type="EMBL" id="LKHV02000001">
    <property type="protein sequence ID" value="MCS5708892.1"/>
    <property type="molecule type" value="Genomic_DNA"/>
</dbReference>
<dbReference type="Gene3D" id="1.20.1740.10">
    <property type="entry name" value="Amino acid/polyamine transporter I"/>
    <property type="match status" value="1"/>
</dbReference>
<feature type="transmembrane region" description="Helical" evidence="7">
    <location>
        <begin position="121"/>
        <end position="140"/>
    </location>
</feature>
<comment type="subcellular location">
    <subcellularLocation>
        <location evidence="1">Cell membrane</location>
        <topology evidence="1">Multi-pass membrane protein</topology>
    </subcellularLocation>
</comment>
<dbReference type="PANTHER" id="PTHR42770">
    <property type="entry name" value="AMINO ACID TRANSPORTER-RELATED"/>
    <property type="match status" value="1"/>
</dbReference>
<reference evidence="8" key="1">
    <citation type="submission" date="2015-09" db="EMBL/GenBank/DDBJ databases">
        <title>Draft Genome Sequences of Two Novel Amoeba-resistant Intranuclear Bacteria, Candidatus Berkiella cookevillensis and Candidatus Berkiella aquae.</title>
        <authorList>
            <person name="Mehari Y.T."/>
            <person name="Arivett B.A."/>
            <person name="Farone A.L."/>
            <person name="Gunderson J.H."/>
            <person name="Farone M.B."/>
        </authorList>
    </citation>
    <scope>NUCLEOTIDE SEQUENCE [LARGE SCALE GENOMIC DNA]</scope>
    <source>
        <strain evidence="8">CC99</strain>
    </source>
</reference>
<feature type="transmembrane region" description="Helical" evidence="7">
    <location>
        <begin position="82"/>
        <end position="109"/>
    </location>
</feature>
<dbReference type="Pfam" id="PF13520">
    <property type="entry name" value="AA_permease_2"/>
    <property type="match status" value="1"/>
</dbReference>
<dbReference type="PIRSF" id="PIRSF006060">
    <property type="entry name" value="AA_transporter"/>
    <property type="match status" value="1"/>
</dbReference>
<evidence type="ECO:0000313" key="8">
    <source>
        <dbReference type="EMBL" id="KRG19278.1"/>
    </source>
</evidence>
<keyword evidence="4 7" id="KW-0812">Transmembrane</keyword>
<feature type="transmembrane region" description="Helical" evidence="7">
    <location>
        <begin position="146"/>
        <end position="173"/>
    </location>
</feature>
<dbReference type="STRING" id="437022.CC99x_00800"/>
<evidence type="ECO:0000256" key="7">
    <source>
        <dbReference type="SAM" id="Phobius"/>
    </source>
</evidence>